<dbReference type="HAMAP" id="MF_00156">
    <property type="entry name" value="PanB"/>
    <property type="match status" value="1"/>
</dbReference>
<dbReference type="Pfam" id="PF02548">
    <property type="entry name" value="Pantoate_transf"/>
    <property type="match status" value="1"/>
</dbReference>
<gene>
    <name evidence="7 11" type="primary">panB</name>
    <name evidence="11" type="ORF">FEV09_13790</name>
</gene>
<feature type="binding site" evidence="7 9">
    <location>
        <begin position="44"/>
        <end position="45"/>
    </location>
    <ligand>
        <name>3-methyl-2-oxobutanoate</name>
        <dbReference type="ChEBI" id="CHEBI:11851"/>
    </ligand>
</feature>
<comment type="pathway">
    <text evidence="1 7">Cofactor biosynthesis; (R)-pantothenate biosynthesis; (R)-pantoate from 3-methyl-2-oxobutanoate: step 1/2.</text>
</comment>
<dbReference type="EMBL" id="VBTY01000113">
    <property type="protein sequence ID" value="MDG3495624.1"/>
    <property type="molecule type" value="Genomic_DNA"/>
</dbReference>
<comment type="similarity">
    <text evidence="2 7">Belongs to the PanB family.</text>
</comment>
<keyword evidence="7 10" id="KW-0460">Magnesium</keyword>
<comment type="catalytic activity">
    <reaction evidence="7">
        <text>(6R)-5,10-methylene-5,6,7,8-tetrahydrofolate + 3-methyl-2-oxobutanoate + H2O = 2-dehydropantoate + (6S)-5,6,7,8-tetrahydrofolate</text>
        <dbReference type="Rhea" id="RHEA:11824"/>
        <dbReference type="ChEBI" id="CHEBI:11561"/>
        <dbReference type="ChEBI" id="CHEBI:11851"/>
        <dbReference type="ChEBI" id="CHEBI:15377"/>
        <dbReference type="ChEBI" id="CHEBI:15636"/>
        <dbReference type="ChEBI" id="CHEBI:57453"/>
        <dbReference type="EC" id="2.1.2.11"/>
    </reaction>
</comment>
<evidence type="ECO:0000256" key="1">
    <source>
        <dbReference type="ARBA" id="ARBA00005033"/>
    </source>
</evidence>
<dbReference type="EC" id="2.1.2.11" evidence="7"/>
<dbReference type="InterPro" id="IPR040442">
    <property type="entry name" value="Pyrv_kinase-like_dom_sf"/>
</dbReference>
<evidence type="ECO:0000256" key="8">
    <source>
        <dbReference type="PIRSR" id="PIRSR000388-1"/>
    </source>
</evidence>
<dbReference type="Proteomes" id="UP001152872">
    <property type="component" value="Unassembled WGS sequence"/>
</dbReference>
<dbReference type="GO" id="GO:0015940">
    <property type="term" value="P:pantothenate biosynthetic process"/>
    <property type="evidence" value="ECO:0007669"/>
    <property type="project" value="UniProtKB-UniRule"/>
</dbReference>
<protein>
    <recommendedName>
        <fullName evidence="7">3-methyl-2-oxobutanoate hydroxymethyltransferase</fullName>
        <ecNumber evidence="7">2.1.2.11</ecNumber>
    </recommendedName>
    <alternativeName>
        <fullName evidence="7">Ketopantoate hydroxymethyltransferase</fullName>
        <shortName evidence="7">KPHMT</shortName>
    </alternativeName>
</protein>
<accession>A0A9X4MGE8</accession>
<dbReference type="PANTHER" id="PTHR20881:SF0">
    <property type="entry name" value="3-METHYL-2-OXOBUTANOATE HYDROXYMETHYLTRANSFERASE"/>
    <property type="match status" value="1"/>
</dbReference>
<comment type="subcellular location">
    <subcellularLocation>
        <location evidence="7">Cytoplasm</location>
    </subcellularLocation>
</comment>
<keyword evidence="5 7" id="KW-0808">Transferase</keyword>
<keyword evidence="7" id="KW-0963">Cytoplasm</keyword>
<dbReference type="GO" id="GO:0003864">
    <property type="term" value="F:3-methyl-2-oxobutanoate hydroxymethyltransferase activity"/>
    <property type="evidence" value="ECO:0007669"/>
    <property type="project" value="UniProtKB-UniRule"/>
</dbReference>
<organism evidence="11 12">
    <name type="scientific">Pseudanabaena catenata USMAC16</name>
    <dbReference type="NCBI Taxonomy" id="1855837"/>
    <lineage>
        <taxon>Bacteria</taxon>
        <taxon>Bacillati</taxon>
        <taxon>Cyanobacteriota</taxon>
        <taxon>Cyanophyceae</taxon>
        <taxon>Pseudanabaenales</taxon>
        <taxon>Pseudanabaenaceae</taxon>
        <taxon>Pseudanabaena</taxon>
    </lineage>
</organism>
<evidence type="ECO:0000256" key="10">
    <source>
        <dbReference type="PIRSR" id="PIRSR000388-3"/>
    </source>
</evidence>
<evidence type="ECO:0000313" key="11">
    <source>
        <dbReference type="EMBL" id="MDG3495624.1"/>
    </source>
</evidence>
<keyword evidence="12" id="KW-1185">Reference proteome</keyword>
<dbReference type="GO" id="GO:0000287">
    <property type="term" value="F:magnesium ion binding"/>
    <property type="evidence" value="ECO:0007669"/>
    <property type="project" value="TreeGrafter"/>
</dbReference>
<keyword evidence="7 10" id="KW-0479">Metal-binding</keyword>
<dbReference type="FunFam" id="3.20.20.60:FF:000003">
    <property type="entry name" value="3-methyl-2-oxobutanoate hydroxymethyltransferase"/>
    <property type="match status" value="1"/>
</dbReference>
<feature type="binding site" evidence="7 9">
    <location>
        <position position="113"/>
    </location>
    <ligand>
        <name>3-methyl-2-oxobutanoate</name>
        <dbReference type="ChEBI" id="CHEBI:11851"/>
    </ligand>
</feature>
<evidence type="ECO:0000256" key="2">
    <source>
        <dbReference type="ARBA" id="ARBA00008676"/>
    </source>
</evidence>
<proteinExistence type="inferred from homology"/>
<dbReference type="NCBIfam" id="NF001452">
    <property type="entry name" value="PRK00311.1"/>
    <property type="match status" value="1"/>
</dbReference>
<comment type="subunit">
    <text evidence="3 7">Homodecamer; pentamer of dimers.</text>
</comment>
<feature type="active site" description="Proton acceptor" evidence="7 8">
    <location>
        <position position="182"/>
    </location>
</feature>
<dbReference type="NCBIfam" id="TIGR00222">
    <property type="entry name" value="panB"/>
    <property type="match status" value="1"/>
</dbReference>
<evidence type="ECO:0000256" key="3">
    <source>
        <dbReference type="ARBA" id="ARBA00011424"/>
    </source>
</evidence>
<dbReference type="PIRSF" id="PIRSF000388">
    <property type="entry name" value="Pantoate_hydroxy_MeTrfase"/>
    <property type="match status" value="1"/>
</dbReference>
<dbReference type="InterPro" id="IPR003700">
    <property type="entry name" value="Pantoate_hydroxy_MeTrfase"/>
</dbReference>
<dbReference type="SUPFAM" id="SSF51621">
    <property type="entry name" value="Phosphoenolpyruvate/pyruvate domain"/>
    <property type="match status" value="1"/>
</dbReference>
<dbReference type="PANTHER" id="PTHR20881">
    <property type="entry name" value="3-METHYL-2-OXOBUTANOATE HYDROXYMETHYLTRANSFERASE"/>
    <property type="match status" value="1"/>
</dbReference>
<dbReference type="CDD" id="cd06557">
    <property type="entry name" value="KPHMT-like"/>
    <property type="match status" value="1"/>
</dbReference>
<evidence type="ECO:0000256" key="7">
    <source>
        <dbReference type="HAMAP-Rule" id="MF_00156"/>
    </source>
</evidence>
<dbReference type="AlphaFoldDB" id="A0A9X4MGE8"/>
<dbReference type="Gene3D" id="3.20.20.60">
    <property type="entry name" value="Phosphoenolpyruvate-binding domains"/>
    <property type="match status" value="1"/>
</dbReference>
<comment type="function">
    <text evidence="6 7">Catalyzes the reversible reaction in which hydroxymethyl group from 5,10-methylenetetrahydrofolate is transferred onto alpha-ketoisovalerate to form ketopantoate.</text>
</comment>
<comment type="caution">
    <text evidence="11">The sequence shown here is derived from an EMBL/GenBank/DDBJ whole genome shotgun (WGS) entry which is preliminary data.</text>
</comment>
<feature type="binding site" evidence="7 10">
    <location>
        <position position="83"/>
    </location>
    <ligand>
        <name>Mg(2+)</name>
        <dbReference type="ChEBI" id="CHEBI:18420"/>
    </ligand>
</feature>
<comment type="cofactor">
    <cofactor evidence="7 10">
        <name>Mg(2+)</name>
        <dbReference type="ChEBI" id="CHEBI:18420"/>
    </cofactor>
    <text evidence="7 10">Binds 1 Mg(2+) ion per subunit.</text>
</comment>
<evidence type="ECO:0000256" key="6">
    <source>
        <dbReference type="ARBA" id="ARBA00056497"/>
    </source>
</evidence>
<evidence type="ECO:0000256" key="4">
    <source>
        <dbReference type="ARBA" id="ARBA00022655"/>
    </source>
</evidence>
<dbReference type="InterPro" id="IPR015813">
    <property type="entry name" value="Pyrv/PenolPyrv_kinase-like_dom"/>
</dbReference>
<dbReference type="RefSeq" id="WP_009627757.1">
    <property type="nucleotide sequence ID" value="NZ_VBTY01000113.1"/>
</dbReference>
<feature type="binding site" evidence="7 9">
    <location>
        <position position="83"/>
    </location>
    <ligand>
        <name>3-methyl-2-oxobutanoate</name>
        <dbReference type="ChEBI" id="CHEBI:11851"/>
    </ligand>
</feature>
<evidence type="ECO:0000313" key="12">
    <source>
        <dbReference type="Proteomes" id="UP001152872"/>
    </source>
</evidence>
<sequence length="257" mass="27647">MPITIAQLQKWKQQQKPIAALTASDYAIAQLLDKAGVDMILVGDSMAMVALGYKNTLPITLDHMIHHAQAVGRGISNALLVVDLPFLSYQVSIEEAMRSAGRIFKETDAKGIKLEGGYPEMVETIRKLVQAGMPVMGHLGLTPQSVHRMGYRVQGGTPAAAEEILFQAKALVEAGIFALILENIPSELAAQITGLISVPTIGIGAGTACDGQILVTHDVLGLSDWQPPFARKYADLQSTITNAIQQYCQDVRNGSDR</sequence>
<feature type="binding site" evidence="7 10">
    <location>
        <position position="115"/>
    </location>
    <ligand>
        <name>Mg(2+)</name>
        <dbReference type="ChEBI" id="CHEBI:18420"/>
    </ligand>
</feature>
<reference evidence="11" key="1">
    <citation type="submission" date="2019-05" db="EMBL/GenBank/DDBJ databases">
        <title>Whole genome sequencing of Pseudanabaena catenata USMAC16.</title>
        <authorList>
            <person name="Khan Z."/>
            <person name="Omar W.M."/>
            <person name="Convey P."/>
            <person name="Merican F."/>
            <person name="Najimudin N."/>
        </authorList>
    </citation>
    <scope>NUCLEOTIDE SEQUENCE</scope>
    <source>
        <strain evidence="11">USMAC16</strain>
    </source>
</reference>
<keyword evidence="4 7" id="KW-0566">Pantothenate biosynthesis</keyword>
<evidence type="ECO:0000256" key="9">
    <source>
        <dbReference type="PIRSR" id="PIRSR000388-2"/>
    </source>
</evidence>
<feature type="binding site" evidence="7 10">
    <location>
        <position position="44"/>
    </location>
    <ligand>
        <name>Mg(2+)</name>
        <dbReference type="ChEBI" id="CHEBI:18420"/>
    </ligand>
</feature>
<evidence type="ECO:0000256" key="5">
    <source>
        <dbReference type="ARBA" id="ARBA00022679"/>
    </source>
</evidence>
<dbReference type="GO" id="GO:0005737">
    <property type="term" value="C:cytoplasm"/>
    <property type="evidence" value="ECO:0007669"/>
    <property type="project" value="UniProtKB-SubCell"/>
</dbReference>
<name>A0A9X4MGE8_9CYAN</name>